<keyword evidence="3" id="KW-0276">Fatty acid metabolism</keyword>
<gene>
    <name evidence="7" type="ORF">SAMN02745218_02227</name>
</gene>
<protein>
    <submittedName>
        <fullName evidence="7">Fatty-acyl-CoA synthase</fullName>
    </submittedName>
</protein>
<dbReference type="OrthoDB" id="9778383at2"/>
<dbReference type="Gene3D" id="3.30.300.30">
    <property type="match status" value="1"/>
</dbReference>
<keyword evidence="2" id="KW-0436">Ligase</keyword>
<dbReference type="FunFam" id="3.30.300.30:FF:000008">
    <property type="entry name" value="2,3-dihydroxybenzoate-AMP ligase"/>
    <property type="match status" value="1"/>
</dbReference>
<evidence type="ECO:0000313" key="7">
    <source>
        <dbReference type="EMBL" id="SHF42861.1"/>
    </source>
</evidence>
<dbReference type="EMBL" id="FQUW01000029">
    <property type="protein sequence ID" value="SHF42861.1"/>
    <property type="molecule type" value="Genomic_DNA"/>
</dbReference>
<evidence type="ECO:0000256" key="2">
    <source>
        <dbReference type="ARBA" id="ARBA00022598"/>
    </source>
</evidence>
<dbReference type="InterPro" id="IPR025110">
    <property type="entry name" value="AMP-bd_C"/>
</dbReference>
<keyword evidence="4" id="KW-0443">Lipid metabolism</keyword>
<feature type="domain" description="AMP-binding enzyme C-terminal" evidence="6">
    <location>
        <begin position="442"/>
        <end position="516"/>
    </location>
</feature>
<evidence type="ECO:0000259" key="5">
    <source>
        <dbReference type="Pfam" id="PF00501"/>
    </source>
</evidence>
<name>A0A1M5BJZ0_9FIRM</name>
<organism evidence="7 8">
    <name type="scientific">Desulfofundulus australicus DSM 11792</name>
    <dbReference type="NCBI Taxonomy" id="1121425"/>
    <lineage>
        <taxon>Bacteria</taxon>
        <taxon>Bacillati</taxon>
        <taxon>Bacillota</taxon>
        <taxon>Clostridia</taxon>
        <taxon>Eubacteriales</taxon>
        <taxon>Peptococcaceae</taxon>
        <taxon>Desulfofundulus</taxon>
    </lineage>
</organism>
<proteinExistence type="inferred from homology"/>
<keyword evidence="8" id="KW-1185">Reference proteome</keyword>
<dbReference type="InterPro" id="IPR045851">
    <property type="entry name" value="AMP-bd_C_sf"/>
</dbReference>
<dbReference type="InterPro" id="IPR000873">
    <property type="entry name" value="AMP-dep_synth/lig_dom"/>
</dbReference>
<evidence type="ECO:0000259" key="6">
    <source>
        <dbReference type="Pfam" id="PF13193"/>
    </source>
</evidence>
<dbReference type="RefSeq" id="WP_073166287.1">
    <property type="nucleotide sequence ID" value="NZ_FQUW01000029.1"/>
</dbReference>
<evidence type="ECO:0000256" key="3">
    <source>
        <dbReference type="ARBA" id="ARBA00022832"/>
    </source>
</evidence>
<dbReference type="Gene3D" id="3.40.50.12780">
    <property type="entry name" value="N-terminal domain of ligase-like"/>
    <property type="match status" value="1"/>
</dbReference>
<dbReference type="SUPFAM" id="SSF56801">
    <property type="entry name" value="Acetyl-CoA synthetase-like"/>
    <property type="match status" value="1"/>
</dbReference>
<dbReference type="PANTHER" id="PTHR43859">
    <property type="entry name" value="ACYL-ACTIVATING ENZYME"/>
    <property type="match status" value="1"/>
</dbReference>
<dbReference type="Proteomes" id="UP000184196">
    <property type="component" value="Unassembled WGS sequence"/>
</dbReference>
<feature type="domain" description="AMP-dependent synthetase/ligase" evidence="5">
    <location>
        <begin position="18"/>
        <end position="392"/>
    </location>
</feature>
<dbReference type="Pfam" id="PF00501">
    <property type="entry name" value="AMP-binding"/>
    <property type="match status" value="1"/>
</dbReference>
<comment type="similarity">
    <text evidence="1">Belongs to the ATP-dependent AMP-binding enzyme family.</text>
</comment>
<dbReference type="AlphaFoldDB" id="A0A1M5BJZ0"/>
<evidence type="ECO:0000256" key="1">
    <source>
        <dbReference type="ARBA" id="ARBA00006432"/>
    </source>
</evidence>
<dbReference type="Pfam" id="PF13193">
    <property type="entry name" value="AMP-binding_C"/>
    <property type="match status" value="1"/>
</dbReference>
<sequence>MSLRSVFYEPLTPLSFLRRNALVYRNKTAVIYNERRYTYSEFCRRINRLASALKKAGLKRGDKVAFLCPNIPPMLEAHFGVPMLGAALVNINSQLSPREIGYIINHSDSKALFVDNEYAPLIAAILKDLSGIRLFVNICDASSHRPLDGPEYEEFLATGSPEPFPNAIEDEMEVIAINYTSGPAGLPRGAMYHHRGAYLTALGEALEHKMSSDSVYLWTLPMFQCNGWCFTWSVTAVGGTHICLRRADPGNIYHIIEREGVTHLCATPALMYSLAGYLKGKDYKLKKADLNIIARAPLPPSAIKSLEEIGAKVTTIYGLAEVYGHHSISQWLACWEQPGASEKAANVHQGVACIHSGFVRVVEPGQMIDVPADGKTMGELIMRGNNVMLGYYKQPEETQKAFRGGWFHSGDLAVMHPNGFIEIKDRLKDIIVSGGENISTVEVENCIYEHPDVLEVAVIGVPDPEWGEIPKAFIVPKPGSNLTAEEILKFCRERIAHFKLPRVIEFGELPRTPTGKIIKNRLREKEYQNSLFKHL</sequence>
<evidence type="ECO:0000313" key="8">
    <source>
        <dbReference type="Proteomes" id="UP000184196"/>
    </source>
</evidence>
<dbReference type="PANTHER" id="PTHR43859:SF4">
    <property type="entry name" value="BUTANOATE--COA LIGASE AAE1-RELATED"/>
    <property type="match status" value="1"/>
</dbReference>
<dbReference type="GO" id="GO:0006631">
    <property type="term" value="P:fatty acid metabolic process"/>
    <property type="evidence" value="ECO:0007669"/>
    <property type="project" value="UniProtKB-KW"/>
</dbReference>
<dbReference type="GO" id="GO:0016874">
    <property type="term" value="F:ligase activity"/>
    <property type="evidence" value="ECO:0007669"/>
    <property type="project" value="UniProtKB-KW"/>
</dbReference>
<dbReference type="InterPro" id="IPR042099">
    <property type="entry name" value="ANL_N_sf"/>
</dbReference>
<reference evidence="8" key="1">
    <citation type="submission" date="2016-11" db="EMBL/GenBank/DDBJ databases">
        <authorList>
            <person name="Varghese N."/>
            <person name="Submissions S."/>
        </authorList>
    </citation>
    <scope>NUCLEOTIDE SEQUENCE [LARGE SCALE GENOMIC DNA]</scope>
    <source>
        <strain evidence="8">DSM 11792</strain>
    </source>
</reference>
<evidence type="ECO:0000256" key="4">
    <source>
        <dbReference type="ARBA" id="ARBA00023098"/>
    </source>
</evidence>
<accession>A0A1M5BJZ0</accession>